<dbReference type="RefSeq" id="WP_345971335.1">
    <property type="nucleotide sequence ID" value="NZ_CP147920.1"/>
</dbReference>
<keyword evidence="2" id="KW-1185">Reference proteome</keyword>
<organism evidence="1 2">
    <name type="scientific">Sulfurimonas diazotrophicus</name>
    <dbReference type="NCBI Taxonomy" id="3131939"/>
    <lineage>
        <taxon>Bacteria</taxon>
        <taxon>Pseudomonadati</taxon>
        <taxon>Campylobacterota</taxon>
        <taxon>Epsilonproteobacteria</taxon>
        <taxon>Campylobacterales</taxon>
        <taxon>Sulfurimonadaceae</taxon>
        <taxon>Sulfurimonas</taxon>
    </lineage>
</organism>
<evidence type="ECO:0000313" key="1">
    <source>
        <dbReference type="EMBL" id="XAU16200.1"/>
    </source>
</evidence>
<dbReference type="Proteomes" id="UP001447842">
    <property type="component" value="Chromosome"/>
</dbReference>
<dbReference type="EMBL" id="CP147920">
    <property type="protein sequence ID" value="XAU16200.1"/>
    <property type="molecule type" value="Genomic_DNA"/>
</dbReference>
<gene>
    <name evidence="1" type="ORF">WCY31_05695</name>
</gene>
<reference evidence="1 2" key="1">
    <citation type="submission" date="2024-03" db="EMBL/GenBank/DDBJ databases">
        <title>Sulfurimonas sp. HSL3-1.</title>
        <authorList>
            <person name="Wang S."/>
        </authorList>
    </citation>
    <scope>NUCLEOTIDE SEQUENCE [LARGE SCALE GENOMIC DNA]</scope>
    <source>
        <strain evidence="1 2">HSL3-1</strain>
    </source>
</reference>
<name>A0ABZ3HCE0_9BACT</name>
<proteinExistence type="predicted"/>
<accession>A0ABZ3HCE0</accession>
<evidence type="ECO:0000313" key="2">
    <source>
        <dbReference type="Proteomes" id="UP001447842"/>
    </source>
</evidence>
<evidence type="ECO:0008006" key="3">
    <source>
        <dbReference type="Google" id="ProtNLM"/>
    </source>
</evidence>
<sequence>MHSYIFNTDLGTFEITNGRHHRMYELWLENEKLGEYATAAEAADDVATFNTGYIEWDDLESEAIRVPAGIEAWREVKEQTLESAVNLRRRHIDDNPYLVKTEG</sequence>
<protein>
    <recommendedName>
        <fullName evidence="3">DUF2442 domain-containing protein</fullName>
    </recommendedName>
</protein>